<dbReference type="Pfam" id="PF20585">
    <property type="entry name" value="Pectate_lyase_5"/>
    <property type="match status" value="1"/>
</dbReference>
<proteinExistence type="predicted"/>
<feature type="domain" description="Pesticidal crystal protein Cry22Aa Ig-like" evidence="2">
    <location>
        <begin position="1799"/>
        <end position="1870"/>
    </location>
</feature>
<feature type="domain" description="Pesticidal crystal protein Cry22Aa Ig-like" evidence="2">
    <location>
        <begin position="3354"/>
        <end position="3421"/>
    </location>
</feature>
<dbReference type="InterPro" id="IPR013783">
    <property type="entry name" value="Ig-like_fold"/>
</dbReference>
<comment type="caution">
    <text evidence="3">The sequence shown here is derived from an EMBL/GenBank/DDBJ whole genome shotgun (WGS) entry which is preliminary data.</text>
</comment>
<evidence type="ECO:0000259" key="2">
    <source>
        <dbReference type="Pfam" id="PF16403"/>
    </source>
</evidence>
<dbReference type="Pfam" id="PF16403">
    <property type="entry name" value="Bact_surface_Ig-like"/>
    <property type="match status" value="8"/>
</dbReference>
<feature type="domain" description="Pesticidal crystal protein Cry22Aa Ig-like" evidence="2">
    <location>
        <begin position="1456"/>
        <end position="1526"/>
    </location>
</feature>
<evidence type="ECO:0000313" key="3">
    <source>
        <dbReference type="EMBL" id="MDQ0362440.1"/>
    </source>
</evidence>
<evidence type="ECO:0000313" key="4">
    <source>
        <dbReference type="Proteomes" id="UP001230220"/>
    </source>
</evidence>
<feature type="domain" description="Pesticidal crystal protein Cry22Aa Ig-like" evidence="2">
    <location>
        <begin position="1111"/>
        <end position="1182"/>
    </location>
</feature>
<name>A0ABU0E6D6_9FIRM</name>
<dbReference type="InterPro" id="IPR046776">
    <property type="entry name" value="Pectate_lyase_5"/>
</dbReference>
<feature type="domain" description="Pesticidal crystal protein Cry22Aa Ig-like" evidence="2">
    <location>
        <begin position="2143"/>
        <end position="2214"/>
    </location>
</feature>
<protein>
    <submittedName>
        <fullName evidence="3">Uncharacterized protein YfaQ (DUF2300 family)</fullName>
    </submittedName>
</protein>
<sequence>MSKKKTSFWKKQSTFFKVVLCLLLTFTSIGVSTLVGDVLLTADADDAEVEEVIPEEVLEDETEEDLLDEDEESDEVEEVEDETPVEEEEPQQEEEISTRDIAPLAAETEVSTWDELKAAVAEPSVSHIILKNNITRTGNSSNDLPAIGRNLKISGNGYTLDFQKDSNAAFILARATTLTSFELNDVVVANQGCEYLIRQTDNSDASTNNSAYSINWDVKIHNLSHAESTTANSIFKATGSDITLTGNITWNSTSNTHSSGTGSTSGIIVARGFTITNGANVNITSRRVIFNSRPYSADTKISMRIDGGSKVNLYSQEEATIWLGKEGRGNSNNVVITGAGTEVYASSNGTGTGNSNAVVSFAGTAKEGDDSEDGDDPEEGEVVAGDSLVEISGGAILDVDSKGDGSRAFPGVISQIDGGVFRVTGTGTQMNIKTLGGHNTYGAAFRLRLVGNQKFDVSDNAEVNISKTGTVSRAPAMRFYGQSNSLYVRSGGKIKVYNEGYSTDYDPGGNGRNQGIQYTSGGSSSQVFDVSGKGSAIEIIAKHGAAVDIAGSGAAKINVSDQAVFIARGQTSGASAAIFNVSNVNFTTDSPLYYDFANTRAAGGLVFKVGANSTYTSTNSDIAVWKTGTDINGNPKRSWTILDFSLKGANFGTIVSTSHSDEFNATDTSFGSKGMAEYSRINGNNASPVVDELRVPENADKYIYGHVGVPEGFYSDLRDAWTDEVYVVLRETLPDGTQREVKAVSYGMGDDDAGVAIYGEAARGGIYVFELDDFAVTGATYEVIRAWRGEEDPDKSGARVHEAAAEDILTGVVTVVDKTPPLPAEISTTVYTNTTVINGTWALDGAHNSDAPVKVSATLNGTDLGNEGTINADNTWTYTLPQGTTLKENDVIQIFLEDANGNKNPVSDTDYHDALKKDNTQFKAATKTVVKKIPYTIDANNVILGLDDAKLVLTNDDLISLAKASAKDVSDGSDAEVVVKSSQFKETAGTYEVVFAVKKEQDIEKKVTFEVLPYDVVVTTDDYIIAANHITIYRGLADSIEKDSTVAGEKLTELTDVTGWKRSDRSEVAVSLDSHTVKGAEGIYNATFKVNNDTTVKATVKVKVIIGEAPTIEGADDVSIPLNTAFDARAGVTASDKEDGDITSSINIIGTVDTSTKGVYILKYSVTDSDGNTAEETRIVAVGLIDGKDYYFDINNYVILKDDVKGTDDEILDKTGARAWLKSTGAEVAKSDLEVRSNGGYKAEVGEYTVKVSVKGATDDLDVVSAVAKVVTGHVIEEGDNYTIVANNVVMSVDQAAAALADKDSLVTTSKARAWKLDDFSEGTVKLEDTTLEAKTGTYAATFYVDEEQTTKVTNIITVKNKDEIESGDDYAIGANNFSVRKGEVAGLTDDKLIELAKVEGWLLKDSSSATVAVTEKKIGTDPTATDYFVTFHIVDKPSKKVTVKVTVTDGNAPVINGADDVNIPLNSTFDERDGVTAEDDEDGDLTADIKIDGTVDTSKKGVYILEYSVEDSDGNTAEETRIVAVGLIDGKDYYFDINNYVILKDDVTGTDAEILEKTGARAWLKSTGAEVAKSDLEVRSNGGYKAVVGDYTVKVSVKGATDDLDIVSAVAKVVNGHVIEEGDKYTIVANNVVMSVEDATAALADKDSLVTISKANAWKLEDLSKGTVKLEDTTLKAEEGTYAATFYVDEEKTTKVTNVITVKNKDEIESGDDYAIGANNFTIRKGEVAGLTDEKLIKLAKAEGWKLKDSSSAVVAVSEKSIGTDPSATNYYVTFHIVDKPSKTVTIKVKVTDGSAPKIAGADDVNIPLNTSFDARAGVTASDDEDGDLTADIKIAGTVNTSEKGVYILDYSVTDSDGNKAEEKRIVAVGLIDGKDYYFDINNYVILKDDVKGTDAEILDKTGARAWSKATGLEVAQSDLEVRSNGGYKAVVGDYTVKVSVKGATDDLDVVSAIAKVVNGHVIEEGDKYTIVASNVVMNVDEATAALADKDSLVTISKAKAWNLSDLSEGTVKLEDTTLEAKTGTYAATFYVDEEQTTKVTNIITVKNKDEIENGDDYAIGANDFSVRKGEVAGLTDEKLISLAKAEGWLLKDMSNVEVDVTEKKISTDVSSTEHYVTFHIVDKPSKTVTVKVKVTDGGAPTIDGADDVSIPLNDTFDARAGVTATDDEDGDLTADIEIDGTVDTSKKGVYILEYSVEDSDGNKAEETRIVAVGLIDGKDYYFDINNYVILKDDVTGTDAEILEKTGARAWLKSTGAEVAKSDLEVRSNGGYKAEVGEYTVKVSVNAATDDKDVVSAIAKVVNGHVIEEGDKYTIVASNVVMNVDEATAALADKDSLITISKATAWKLEDFTKGTVKLEDTTLKAEVGTYAATFYVDEEKTTKVTNVITVKNKDEIENGDDYAIGANNFTVRKGEVAGLTDDKLIELAKAEGWKLKDSSSATVEVTDKLIGSDPTATNYFVTFNIVDKPSKQVTVKVTVSDGSGPKIEGADDVNIPLNTTFDARAGVTANDDEDGDLTADIKIAGTVNTSEKGVYILDYSVTDSDGNKAEEKRIVAVGLIDGKDYYFDINNYIILKDDVKGTDAEILDKTGARAWSKATGLEVAQSDLEVRSNGGYKAVVGDYTVKVSVKGATEDLDVVSAIAKVVNGHVIEEGDKYTIVASNVVMNVDEATAALADKDSLVTISKANAWNLSDLSAGTVKLDDTTLEAKVGTYAATFYVDQEQTTKVTNIITVKNKDEIENGDDYAIGANNFSVRKGEVAGLTDEKLISLAKAEGWLLKDMSSVEVAVTEKKISTDVNATDHYVTFHIVDKPSKTVTVKVKVTDGSGPVIKGTDNATVELNGTFDARAGVTAEDAEDGDLTDDIEIDGTVDTSTKGVYILDYSVEDSDGNKAEESRVVAVGLIEGEDYYFDINNYVILKDDVTGTDAEIIEKTQARAWSKDTGLQVDQSQLEVRDNGGYKAKVGDYTVKVSVKGATDDKDVVSAIAKVVNGHVIEEGSEYTLVASNLVMSVDEVKAIADNDELINLSDAQAWKLEDLSAGTVKLDSTTLEAKVGTYEAVFSVKEESATKVTTTIKVIDKDVIERGDNYTIGANNIVMTVDEAKAIADNNELITLSNAEAIKQKDMSAGKVNLDSTTFKAEAGTYEAVLSVDEEPATKTTIKIKVISGHVIDHGDDYTIVASNLVMTVEEAKAISDNDELITLSKAEAVKRKDLSAGTVELDSTTFATAVGTYKATFSVKEEPATKATITIQVVEKDELEDGDDYAIGANNFTVRKGEVASLTNDKIIELAKAQGWKLSNLSNVEVAVDEKSIGTDTESTSYFVRFKVVDKPSKTVTVKVRVVEGNGPKIDFETPVNLNVGDTFDPKKDVTATDEEDGDLMDKLNIEGTVDTNTKGVYRLVYSVKDSDGNEDVKVRVVAVGLYVGEEYIFDISNYVILKDDVKGTDAEILKNTEAKAWYVKSGLQVDSSQLEVRDNGGYKAEVGDYTVKVSVKGATNEKDVVSATAKVVNGHVIEEGNEYTLVASDLVMSVDEVNALANNDELISLSKAQAWKVSDLSAADVKLDSTTLEAKVGTYEAVFSVKDESATKVTTKIQVIDKDIIERGDNYTIGANNIVMTVDEAKAIADNKELITLSDAQAIKQKDMSAGKVNLDSTTFKAEAGTYEAVLSVDEEPATKVIIQIKVINGDVIEHGDEYTIVANNLIMTVDEAKAISDNDELITLSNAQAIKRKDMSAGKVNLDSTTFKAQEGDYTAKFSVDEEPKTTATIQIKVVNGHVIEHGEKYTIVANNLVLTTEEAKTVLADKDSLITLSDAKAWERKTITEGTVNLDSTTLGITEGTYNAVFSVEEEPKTTATIQIKVVNKDELETGDDYAIGANNFSIRKGQVDTITDDELILAAKAEAWKLKDLSDADVEVQSKLIGDDTESTDYYVIFNVVDKPSKTVKVKVRITDGNAPEIDFETPLYLDLNDSFDPKENVTVWDEEDGDLIDDLEITGVVDTSKKDVYRLVYSVKDSDGNLTERVRVVVVGLYIGNEYAFDIKNYVILKDDVTGTDKEIIEKSEARAWSMKTGLPIQSSLLEVRDNGGYKAEVGEYTAKVSVIGATDAKDVISTRAKVVDGDVIGEGDNYTIVANNIVMTLDEAEAVADNNALIDLAKARAWKLEDLSEATVKLESTTFKKEIGYYTAVFCVNDDEDVKVAISIKVDEGDVIEHGDEYTIVASNIVMTVDEAKAIKSNHELIGLAKARAYKRKDMTSGTVMLEATTFKAEEGDYTATFYVGQEQTTKATVKIKVVKGDVITHGDKYTIVGSNIVMTVDEVNAMNNNDDLITLSNVQAFKRKEMTSANVKLDSTTLEAKVGDYEATFSVVDEPKTKAKVKIKVIDKDVIEHGDKYTIAANNLVMTLDEAKAIKDNSELITLAQAEAYKRKDMSAGTVQLDSTTFDAKAGEYTAVFSVEEEPTTKATIKIRVIDGDIIEHGDKYTIVASNVVMSVDEAKALTDNNGLIGVAKVEAYKRKDMSAAAVQLDSTTFTAKVGDYKATFSVVNEPTTKAEVMIKVIDKDVIEHGDKYTIVANNLVMSVDEVKALTDNKELITLADAEAFKRRDMSAGSVQLDSTTLVAEAGDYTAVFSVEEEPATKATIKIKVVNSDVIEHGDKYTIVGNNVVMTLDEARAMTDSNDLITLSNTQAFKRKDMSAANVKLDSTSFEVKVGDYEATFSVVDEPTTKATVKIKVVDGDVIEHGDEYTIVASNIVISEQDAQAVETSDDVIKLAKAQAYKRKDMSEGTVQLDETTFEAVAGDYTATFSVVEEPKTKATVKIKVVSKDVIVEGDRYFMGANNITINAQTASAITDEELIALSDAEAWLKKDLSSAEVAVQSHNVKGEAGEYEATFYVVDEPTTTCTITVTVSKTVLVISANDFNIKHEDAANLDAETSKALSNVKVDVDSRSRAAVPTVDDVVVEEAHLSEIQKAPAKGGEYDLRFSVTHENEEYEVIVKVTVNPKDAKPSIAVPAAPSKPGVSTGDTTDKTTLLALFMIALSAIIVVKRRKDEEEA</sequence>
<feature type="compositionally biased region" description="Acidic residues" evidence="1">
    <location>
        <begin position="58"/>
        <end position="95"/>
    </location>
</feature>
<reference evidence="3 4" key="1">
    <citation type="submission" date="2023-07" db="EMBL/GenBank/DDBJ databases">
        <title>Genomic Encyclopedia of Type Strains, Phase IV (KMG-IV): sequencing the most valuable type-strain genomes for metagenomic binning, comparative biology and taxonomic classification.</title>
        <authorList>
            <person name="Goeker M."/>
        </authorList>
    </citation>
    <scope>NUCLEOTIDE SEQUENCE [LARGE SCALE GENOMIC DNA]</scope>
    <source>
        <strain evidence="3 4">DSM 16784</strain>
    </source>
</reference>
<dbReference type="RefSeq" id="WP_370872564.1">
    <property type="nucleotide sequence ID" value="NZ_JAUSUR010000006.1"/>
</dbReference>
<feature type="domain" description="Pesticidal crystal protein Cry22Aa Ig-like" evidence="2">
    <location>
        <begin position="2832"/>
        <end position="2902"/>
    </location>
</feature>
<accession>A0ABU0E6D6</accession>
<dbReference type="EMBL" id="JAUSUR010000006">
    <property type="protein sequence ID" value="MDQ0362440.1"/>
    <property type="molecule type" value="Genomic_DNA"/>
</dbReference>
<dbReference type="InterPro" id="IPR032179">
    <property type="entry name" value="Cry22Aa_Ig-like"/>
</dbReference>
<feature type="region of interest" description="Disordered" evidence="1">
    <location>
        <begin position="58"/>
        <end position="97"/>
    </location>
</feature>
<feature type="domain" description="Pesticidal crystal protein Cry22Aa Ig-like" evidence="2">
    <location>
        <begin position="3962"/>
        <end position="4029"/>
    </location>
</feature>
<feature type="domain" description="Pesticidal crystal protein Cry22Aa Ig-like" evidence="2">
    <location>
        <begin position="2487"/>
        <end position="2558"/>
    </location>
</feature>
<evidence type="ECO:0000256" key="1">
    <source>
        <dbReference type="SAM" id="MobiDB-lite"/>
    </source>
</evidence>
<dbReference type="Proteomes" id="UP001230220">
    <property type="component" value="Unassembled WGS sequence"/>
</dbReference>
<dbReference type="Gene3D" id="2.60.40.10">
    <property type="entry name" value="Immunoglobulins"/>
    <property type="match status" value="8"/>
</dbReference>
<keyword evidence="4" id="KW-1185">Reference proteome</keyword>
<gene>
    <name evidence="3" type="ORF">J2S15_003194</name>
</gene>
<organism evidence="3 4">
    <name type="scientific">Breznakia pachnodae</name>
    <dbReference type="NCBI Taxonomy" id="265178"/>
    <lineage>
        <taxon>Bacteria</taxon>
        <taxon>Bacillati</taxon>
        <taxon>Bacillota</taxon>
        <taxon>Erysipelotrichia</taxon>
        <taxon>Erysipelotrichales</taxon>
        <taxon>Erysipelotrichaceae</taxon>
        <taxon>Breznakia</taxon>
    </lineage>
</organism>